<dbReference type="Gene3D" id="3.20.20.140">
    <property type="entry name" value="Metal-dependent hydrolases"/>
    <property type="match status" value="1"/>
</dbReference>
<dbReference type="CDD" id="cd01300">
    <property type="entry name" value="YtcJ_like"/>
    <property type="match status" value="1"/>
</dbReference>
<dbReference type="PANTHER" id="PTHR22642:SF2">
    <property type="entry name" value="PROTEIN LONG AFTER FAR-RED 3"/>
    <property type="match status" value="1"/>
</dbReference>
<organism evidence="2 3">
    <name type="scientific">Thalassobacillus cyri</name>
    <dbReference type="NCBI Taxonomy" id="571932"/>
    <lineage>
        <taxon>Bacteria</taxon>
        <taxon>Bacillati</taxon>
        <taxon>Bacillota</taxon>
        <taxon>Bacilli</taxon>
        <taxon>Bacillales</taxon>
        <taxon>Bacillaceae</taxon>
        <taxon>Thalassobacillus</taxon>
    </lineage>
</organism>
<keyword evidence="3" id="KW-1185">Reference proteome</keyword>
<dbReference type="SUPFAM" id="SSF51556">
    <property type="entry name" value="Metallo-dependent hydrolases"/>
    <property type="match status" value="1"/>
</dbReference>
<dbReference type="InterPro" id="IPR013108">
    <property type="entry name" value="Amidohydro_3"/>
</dbReference>
<evidence type="ECO:0000313" key="2">
    <source>
        <dbReference type="EMBL" id="SEA48249.1"/>
    </source>
</evidence>
<dbReference type="Gene3D" id="3.10.310.70">
    <property type="match status" value="1"/>
</dbReference>
<dbReference type="PANTHER" id="PTHR22642">
    <property type="entry name" value="IMIDAZOLONEPROPIONASE"/>
    <property type="match status" value="1"/>
</dbReference>
<dbReference type="AlphaFoldDB" id="A0A1H4BJD0"/>
<gene>
    <name evidence="2" type="ORF">SAMN05421743_10555</name>
</gene>
<dbReference type="STRING" id="571932.SAMN05421743_10555"/>
<proteinExistence type="predicted"/>
<dbReference type="EMBL" id="FNQR01000005">
    <property type="protein sequence ID" value="SEA48249.1"/>
    <property type="molecule type" value="Genomic_DNA"/>
</dbReference>
<evidence type="ECO:0000313" key="3">
    <source>
        <dbReference type="Proteomes" id="UP000198584"/>
    </source>
</evidence>
<evidence type="ECO:0000259" key="1">
    <source>
        <dbReference type="Pfam" id="PF07969"/>
    </source>
</evidence>
<protein>
    <recommendedName>
        <fullName evidence="1">Amidohydrolase 3 domain-containing protein</fullName>
    </recommendedName>
</protein>
<dbReference type="InterPro" id="IPR033932">
    <property type="entry name" value="YtcJ-like"/>
</dbReference>
<reference evidence="2 3" key="1">
    <citation type="submission" date="2016-10" db="EMBL/GenBank/DDBJ databases">
        <authorList>
            <person name="de Groot N.N."/>
        </authorList>
    </citation>
    <scope>NUCLEOTIDE SEQUENCE [LARGE SCALE GENOMIC DNA]</scope>
    <source>
        <strain evidence="2 3">CCM7597</strain>
    </source>
</reference>
<dbReference type="InterPro" id="IPR032466">
    <property type="entry name" value="Metal_Hydrolase"/>
</dbReference>
<dbReference type="Pfam" id="PF07969">
    <property type="entry name" value="Amidohydro_3"/>
    <property type="match status" value="1"/>
</dbReference>
<dbReference type="SUPFAM" id="SSF51338">
    <property type="entry name" value="Composite domain of metallo-dependent hydrolases"/>
    <property type="match status" value="1"/>
</dbReference>
<name>A0A1H4BJD0_9BACI</name>
<accession>A0A1H4BJD0</accession>
<dbReference type="OrthoDB" id="9767366at2"/>
<dbReference type="InterPro" id="IPR011059">
    <property type="entry name" value="Metal-dep_hydrolase_composite"/>
</dbReference>
<dbReference type="Proteomes" id="UP000198584">
    <property type="component" value="Unassembled WGS sequence"/>
</dbReference>
<dbReference type="GO" id="GO:0016810">
    <property type="term" value="F:hydrolase activity, acting on carbon-nitrogen (but not peptide) bonds"/>
    <property type="evidence" value="ECO:0007669"/>
    <property type="project" value="InterPro"/>
</dbReference>
<dbReference type="Gene3D" id="2.30.40.10">
    <property type="entry name" value="Urease, subunit C, domain 1"/>
    <property type="match status" value="1"/>
</dbReference>
<dbReference type="RefSeq" id="WP_093044122.1">
    <property type="nucleotide sequence ID" value="NZ_FNQR01000005.1"/>
</dbReference>
<feature type="domain" description="Amidohydrolase 3" evidence="1">
    <location>
        <begin position="50"/>
        <end position="527"/>
    </location>
</feature>
<sequence>MPELWYGGKIYTMEKEGEWVEAVVTDHGKIIAVGNSQQLYHTYEKQLTKEYNLMGHVMYPGFVDSHLHIIGHGERLQRLDLSFMKSAEEVKWALSQHAEQIPKGEWIIGEGWNENQWEDQRIIYKDELDEITTDHPMMLTRICRHALLANSKAMEFGGVTAATPDPQGGLIVRSELGEPLGYFHDQAQELIKQAMPEVTPQYLERALKLAVNDMHMNGLVGGHSEDLNYYGGFQKTFDAFRTVIDEKRLKFRAHLLVHHEVVEDMHDNGYKFKSGTDFVELGAMKIFSDGALGGRTAWLSEAYADDPLNRGVAIHEKKSLETLIRQARDKQMPVAVHAIGDQAVETIADILRENPLSTGERDRIIHAQIMRDELYEKLAGLNVILDLQPTFVASDFPWVIDRIGEHRLKDAYAWKTLLDKGIRCAGGSDAPIEEINPLLGIRAAVERRASYDQKVYNPSQQLSMYEAISLYTSGSAFAIKHEHDRGKIKEGYTADFTVLDRDLFTLAAHEIVDTNVSMTVVDGEVVYQRT</sequence>